<keyword evidence="3" id="KW-0275">Fatty acid biosynthesis</keyword>
<dbReference type="PANTHER" id="PTHR45266">
    <property type="entry name" value="OXALOACETATE DECARBOXYLASE ALPHA CHAIN"/>
    <property type="match status" value="1"/>
</dbReference>
<evidence type="ECO:0000313" key="6">
    <source>
        <dbReference type="Proteomes" id="UP001208017"/>
    </source>
</evidence>
<dbReference type="RefSeq" id="WP_267152755.1">
    <property type="nucleotide sequence ID" value="NZ_JAPMLT010000011.1"/>
</dbReference>
<dbReference type="InterPro" id="IPR000089">
    <property type="entry name" value="Biotin_lipoyl"/>
</dbReference>
<keyword evidence="3" id="KW-0444">Lipid biosynthesis</keyword>
<comment type="caution">
    <text evidence="5">The sequence shown here is derived from an EMBL/GenBank/DDBJ whole genome shotgun (WGS) entry which is preliminary data.</text>
</comment>
<evidence type="ECO:0000259" key="4">
    <source>
        <dbReference type="PROSITE" id="PS50968"/>
    </source>
</evidence>
<protein>
    <recommendedName>
        <fullName evidence="1 3">Biotin carboxyl carrier protein of acetyl-CoA carboxylase</fullName>
    </recommendedName>
</protein>
<feature type="domain" description="Lipoyl-binding" evidence="4">
    <location>
        <begin position="97"/>
        <end position="173"/>
    </location>
</feature>
<dbReference type="Gene3D" id="2.40.50.100">
    <property type="match status" value="1"/>
</dbReference>
<comment type="pathway">
    <text evidence="3">Lipid metabolism; fatty acid biosynthesis.</text>
</comment>
<keyword evidence="3" id="KW-0276">Fatty acid metabolism</keyword>
<dbReference type="PROSITE" id="PS50968">
    <property type="entry name" value="BIOTINYL_LIPOYL"/>
    <property type="match status" value="1"/>
</dbReference>
<evidence type="ECO:0000256" key="2">
    <source>
        <dbReference type="ARBA" id="ARBA00023267"/>
    </source>
</evidence>
<keyword evidence="2 3" id="KW-0092">Biotin</keyword>
<gene>
    <name evidence="5" type="primary">accB</name>
    <name evidence="5" type="ORF">OS242_16275</name>
</gene>
<evidence type="ECO:0000256" key="3">
    <source>
        <dbReference type="RuleBase" id="RU364072"/>
    </source>
</evidence>
<dbReference type="Proteomes" id="UP001208017">
    <property type="component" value="Unassembled WGS sequence"/>
</dbReference>
<dbReference type="Pfam" id="PF00364">
    <property type="entry name" value="Biotin_lipoyl"/>
    <property type="match status" value="1"/>
</dbReference>
<reference evidence="5 6" key="1">
    <citation type="submission" date="2022-11" db="EMBL/GenBank/DDBJ databases">
        <title>Study of microbial diversity in lake waters.</title>
        <authorList>
            <person name="Zhang J."/>
        </authorList>
    </citation>
    <scope>NUCLEOTIDE SEQUENCE [LARGE SCALE GENOMIC DNA]</scope>
    <source>
        <strain evidence="5 6">DT12</strain>
    </source>
</reference>
<keyword evidence="6" id="KW-1185">Reference proteome</keyword>
<dbReference type="InterPro" id="IPR050709">
    <property type="entry name" value="Biotin_Carboxyl_Carrier/Decarb"/>
</dbReference>
<dbReference type="PRINTS" id="PR01071">
    <property type="entry name" value="ACOABIOTINCC"/>
</dbReference>
<proteinExistence type="predicted"/>
<evidence type="ECO:0000256" key="1">
    <source>
        <dbReference type="ARBA" id="ARBA00017562"/>
    </source>
</evidence>
<keyword evidence="3" id="KW-0443">Lipid metabolism</keyword>
<dbReference type="InterPro" id="IPR011053">
    <property type="entry name" value="Single_hybrid_motif"/>
</dbReference>
<keyword evidence="5" id="KW-0436">Ligase</keyword>
<sequence length="175" mass="18362">MFKLNELRELIRLIDETSISEFNYEVGQAKLQIKKTDENAVQVATQPIVHVAAAPAAAPVPAPAPVAAAPAAAPAPAPAEAAAPAPAAAPKAVDANLHKIVSPMVGTFYSAPSPDADAYVKSGARVEEKTIVCILEAMKLMNEIEADVRGEIVEVLVENGQLVEYGQPLFTVKVD</sequence>
<dbReference type="NCBIfam" id="TIGR00531">
    <property type="entry name" value="BCCP"/>
    <property type="match status" value="1"/>
</dbReference>
<comment type="function">
    <text evidence="3">This protein is a component of the acetyl coenzyme A carboxylase complex; first, biotin carboxylase catalyzes the carboxylation of the carrier protein and then the transcarboxylase transfers the carboxyl group to form malonyl-CoA.</text>
</comment>
<name>A0ABT3X784_9BACL</name>
<evidence type="ECO:0000313" key="5">
    <source>
        <dbReference type="EMBL" id="MCX7571506.1"/>
    </source>
</evidence>
<organism evidence="5 6">
    <name type="scientific">Tumebacillus lacus</name>
    <dbReference type="NCBI Taxonomy" id="2995335"/>
    <lineage>
        <taxon>Bacteria</taxon>
        <taxon>Bacillati</taxon>
        <taxon>Bacillota</taxon>
        <taxon>Bacilli</taxon>
        <taxon>Bacillales</taxon>
        <taxon>Alicyclobacillaceae</taxon>
        <taxon>Tumebacillus</taxon>
    </lineage>
</organism>
<dbReference type="CDD" id="cd06850">
    <property type="entry name" value="biotinyl_domain"/>
    <property type="match status" value="1"/>
</dbReference>
<dbReference type="SUPFAM" id="SSF51230">
    <property type="entry name" value="Single hybrid motif"/>
    <property type="match status" value="1"/>
</dbReference>
<accession>A0ABT3X784</accession>
<dbReference type="PANTHER" id="PTHR45266:SF3">
    <property type="entry name" value="OXALOACETATE DECARBOXYLASE ALPHA CHAIN"/>
    <property type="match status" value="1"/>
</dbReference>
<dbReference type="GO" id="GO:0003989">
    <property type="term" value="F:acetyl-CoA carboxylase activity"/>
    <property type="evidence" value="ECO:0007669"/>
    <property type="project" value="UniProtKB-EC"/>
</dbReference>
<dbReference type="InterPro" id="IPR001249">
    <property type="entry name" value="AcCoA_biotinCC"/>
</dbReference>
<dbReference type="EMBL" id="JAPMLT010000011">
    <property type="protein sequence ID" value="MCX7571506.1"/>
    <property type="molecule type" value="Genomic_DNA"/>
</dbReference>